<dbReference type="Proteomes" id="UP000243518">
    <property type="component" value="Unassembled WGS sequence"/>
</dbReference>
<evidence type="ECO:0000256" key="1">
    <source>
        <dbReference type="SAM" id="Phobius"/>
    </source>
</evidence>
<proteinExistence type="predicted"/>
<feature type="transmembrane region" description="Helical" evidence="1">
    <location>
        <begin position="117"/>
        <end position="134"/>
    </location>
</feature>
<keyword evidence="1" id="KW-1133">Transmembrane helix</keyword>
<dbReference type="EMBL" id="FNVE01000015">
    <property type="protein sequence ID" value="SEG68356.1"/>
    <property type="molecule type" value="Genomic_DNA"/>
</dbReference>
<keyword evidence="1" id="KW-0812">Transmembrane</keyword>
<reference evidence="2 3" key="1">
    <citation type="submission" date="2016-10" db="EMBL/GenBank/DDBJ databases">
        <authorList>
            <person name="Varghese N."/>
            <person name="Submissions S."/>
        </authorList>
    </citation>
    <scope>NUCLEOTIDE SEQUENCE [LARGE SCALE GENOMIC DNA]</scope>
    <source>
        <strain evidence="2 3">CECT 8317</strain>
    </source>
</reference>
<evidence type="ECO:0000313" key="3">
    <source>
        <dbReference type="Proteomes" id="UP000243518"/>
    </source>
</evidence>
<feature type="transmembrane region" description="Helical" evidence="1">
    <location>
        <begin position="94"/>
        <end position="111"/>
    </location>
</feature>
<dbReference type="AlphaFoldDB" id="A0AAQ1GAI2"/>
<keyword evidence="1" id="KW-0472">Membrane</keyword>
<organism evidence="2 3">
    <name type="scientific">Halopseudomonas aestusnigri</name>
    <dbReference type="NCBI Taxonomy" id="857252"/>
    <lineage>
        <taxon>Bacteria</taxon>
        <taxon>Pseudomonadati</taxon>
        <taxon>Pseudomonadota</taxon>
        <taxon>Gammaproteobacteria</taxon>
        <taxon>Pseudomonadales</taxon>
        <taxon>Pseudomonadaceae</taxon>
        <taxon>Halopseudomonas</taxon>
    </lineage>
</organism>
<comment type="caution">
    <text evidence="2">The sequence shown here is derived from an EMBL/GenBank/DDBJ whole genome shotgun (WGS) entry which is preliminary data.</text>
</comment>
<accession>A0AAQ1GAI2</accession>
<protein>
    <recommendedName>
        <fullName evidence="4">MFS transporter</fullName>
    </recommendedName>
</protein>
<dbReference type="RefSeq" id="WP_088277445.1">
    <property type="nucleotide sequence ID" value="NZ_BTPS01000013.1"/>
</dbReference>
<keyword evidence="3" id="KW-1185">Reference proteome</keyword>
<evidence type="ECO:0000313" key="2">
    <source>
        <dbReference type="EMBL" id="SEG68356.1"/>
    </source>
</evidence>
<sequence length="142" mass="15632">MTFDPKPHWRALRSVWRMLSLTVLLLPILLVVVLGDWTGLFDQAAVPLFTVGMASLMLTLWRFRLYKRTLIRAEGLGDSAEAASAWAVLHRNQSLGLAAAALPALIALVHYFCVGEAIPLVLLVIVSLGAMLLYRPPAAWVN</sequence>
<evidence type="ECO:0008006" key="4">
    <source>
        <dbReference type="Google" id="ProtNLM"/>
    </source>
</evidence>
<gene>
    <name evidence="2" type="ORF">SAMN05216586_11563</name>
</gene>
<name>A0AAQ1GAI2_9GAMM</name>
<feature type="transmembrane region" description="Helical" evidence="1">
    <location>
        <begin position="45"/>
        <end position="63"/>
    </location>
</feature>